<gene>
    <name evidence="1" type="ORF">MSMAC_2213</name>
</gene>
<reference evidence="1 2" key="1">
    <citation type="submission" date="2014-07" db="EMBL/GenBank/DDBJ databases">
        <title>Methanogenic archaea and the global carbon cycle.</title>
        <authorList>
            <person name="Henriksen J.R."/>
            <person name="Luke J."/>
            <person name="Reinhart S."/>
            <person name="Benedict M.N."/>
            <person name="Youngblut N.D."/>
            <person name="Metcalf M.E."/>
            <person name="Whitaker R.J."/>
            <person name="Metcalf W.W."/>
        </authorList>
    </citation>
    <scope>NUCLEOTIDE SEQUENCE [LARGE SCALE GENOMIC DNA]</scope>
    <source>
        <strain evidence="1 2">C16</strain>
    </source>
</reference>
<evidence type="ECO:0000313" key="2">
    <source>
        <dbReference type="Proteomes" id="UP000033071"/>
    </source>
</evidence>
<accession>A0A0E3S0T2</accession>
<protein>
    <submittedName>
        <fullName evidence="1">Uncharacterized protein</fullName>
    </submittedName>
</protein>
<dbReference type="EMBL" id="CP009514">
    <property type="protein sequence ID" value="AKB72103.1"/>
    <property type="molecule type" value="Genomic_DNA"/>
</dbReference>
<evidence type="ECO:0000313" key="1">
    <source>
        <dbReference type="EMBL" id="AKB72103.1"/>
    </source>
</evidence>
<dbReference type="AlphaFoldDB" id="A0A0E3S0T2"/>
<dbReference type="Proteomes" id="UP000033071">
    <property type="component" value="Chromosome"/>
</dbReference>
<dbReference type="KEGG" id="mmac:MSMAC_2213"/>
<name>A0A0E3S0T2_METMZ</name>
<dbReference type="HOGENOM" id="CLU_2204143_0_0_2"/>
<dbReference type="PATRIC" id="fig|1434113.4.peg.2765"/>
<proteinExistence type="predicted"/>
<organism evidence="1 2">
    <name type="scientific">Methanosarcina mazei C16</name>
    <dbReference type="NCBI Taxonomy" id="1434113"/>
    <lineage>
        <taxon>Archaea</taxon>
        <taxon>Methanobacteriati</taxon>
        <taxon>Methanobacteriota</taxon>
        <taxon>Stenosarchaea group</taxon>
        <taxon>Methanomicrobia</taxon>
        <taxon>Methanosarcinales</taxon>
        <taxon>Methanosarcinaceae</taxon>
        <taxon>Methanosarcina</taxon>
    </lineage>
</organism>
<sequence length="107" mass="12557">MPEINIINISLFSSKFLGITTSNQKHAERFPAKVLAVTKIMEVYMQIWSRSRKQLIWLKGASINFVRPVDLVEFSFTLFSLYFHFISNRESIIFQKMYFAGRTIKLS</sequence>